<dbReference type="EMBL" id="MAEI02000001">
    <property type="protein sequence ID" value="MEO1781186.1"/>
    <property type="molecule type" value="Genomic_DNA"/>
</dbReference>
<feature type="transmembrane region" description="Helical" evidence="1">
    <location>
        <begin position="113"/>
        <end position="138"/>
    </location>
</feature>
<keyword evidence="1" id="KW-0472">Membrane</keyword>
<gene>
    <name evidence="2" type="ORF">BAU18_000765</name>
</gene>
<keyword evidence="1" id="KW-0812">Transmembrane</keyword>
<feature type="transmembrane region" description="Helical" evidence="1">
    <location>
        <begin position="150"/>
        <end position="168"/>
    </location>
</feature>
<evidence type="ECO:0000256" key="1">
    <source>
        <dbReference type="SAM" id="Phobius"/>
    </source>
</evidence>
<comment type="caution">
    <text evidence="2">The sequence shown here is derived from an EMBL/GenBank/DDBJ whole genome shotgun (WGS) entry which is preliminary data.</text>
</comment>
<keyword evidence="1" id="KW-1133">Transmembrane helix</keyword>
<dbReference type="Proteomes" id="UP001429357">
    <property type="component" value="Unassembled WGS sequence"/>
</dbReference>
<feature type="transmembrane region" description="Helical" evidence="1">
    <location>
        <begin position="43"/>
        <end position="68"/>
    </location>
</feature>
<feature type="transmembrane region" description="Helical" evidence="1">
    <location>
        <begin position="174"/>
        <end position="196"/>
    </location>
</feature>
<dbReference type="RefSeq" id="WP_161870790.1">
    <property type="nucleotide sequence ID" value="NZ_JAQFAM010000009.1"/>
</dbReference>
<accession>A0ABV0EZH7</accession>
<reference evidence="3" key="1">
    <citation type="submission" date="2016-06" db="EMBL/GenBank/DDBJ databases">
        <title>Four novel species of enterococci isolated from chicken manure.</title>
        <authorList>
            <person name="Van Tyne D."/>
        </authorList>
    </citation>
    <scope>NUCLEOTIDE SEQUENCE [LARGE SCALE GENOMIC DNA]</scope>
    <source>
        <strain evidence="3">JM9A</strain>
    </source>
</reference>
<proteinExistence type="predicted"/>
<feature type="transmembrane region" description="Helical" evidence="1">
    <location>
        <begin position="75"/>
        <end position="93"/>
    </location>
</feature>
<evidence type="ECO:0000313" key="2">
    <source>
        <dbReference type="EMBL" id="MEO1781186.1"/>
    </source>
</evidence>
<evidence type="ECO:0000313" key="3">
    <source>
        <dbReference type="Proteomes" id="UP001429357"/>
    </source>
</evidence>
<dbReference type="Gene3D" id="1.10.1760.20">
    <property type="match status" value="1"/>
</dbReference>
<keyword evidence="3" id="KW-1185">Reference proteome</keyword>
<name>A0ABV0EZH7_9ENTE</name>
<sequence>MKKMSVREITVGALLIALAILIPNVMPKVVIGPASFTLGSHVPLFISMFFSPLLAVMVAIGTTVGFFMSSLPIVVTLRAASHIVFAVLGAWYLQKHPETVLTNGKFQLVNIKFQLFNLIVGLIHSAVEVLVVLAFNLVDLGNAGSYQGGAFYFFFVLMGVGGLIHSLVDYNIAYFVTAAVSKQFTIPVFTAAKNLFRKKSAA</sequence>
<organism evidence="2 3">
    <name type="scientific">Enterococcus diestrammenae</name>
    <dbReference type="NCBI Taxonomy" id="1155073"/>
    <lineage>
        <taxon>Bacteria</taxon>
        <taxon>Bacillati</taxon>
        <taxon>Bacillota</taxon>
        <taxon>Bacilli</taxon>
        <taxon>Lactobacillales</taxon>
        <taxon>Enterococcaceae</taxon>
        <taxon>Enterococcus</taxon>
    </lineage>
</organism>
<reference evidence="2 3" key="2">
    <citation type="submission" date="2024-02" db="EMBL/GenBank/DDBJ databases">
        <title>The Genome Sequence of Enterococcus diestrammenae JM9A.</title>
        <authorList>
            <person name="Earl A."/>
            <person name="Manson A."/>
            <person name="Gilmore M."/>
            <person name="Sanders J."/>
            <person name="Shea T."/>
            <person name="Howe W."/>
            <person name="Livny J."/>
            <person name="Cuomo C."/>
            <person name="Neafsey D."/>
            <person name="Birren B."/>
        </authorList>
    </citation>
    <scope>NUCLEOTIDE SEQUENCE [LARGE SCALE GENOMIC DNA]</scope>
    <source>
        <strain evidence="2 3">JM9A</strain>
    </source>
</reference>
<protein>
    <submittedName>
        <fullName evidence="2">Niacin transporter</fullName>
    </submittedName>
</protein>